<dbReference type="Proteomes" id="UP001342418">
    <property type="component" value="Chromosome"/>
</dbReference>
<dbReference type="Gene3D" id="2.60.130.10">
    <property type="entry name" value="Aromatic compound dioxygenase"/>
    <property type="match status" value="1"/>
</dbReference>
<dbReference type="RefSeq" id="WP_338529344.1">
    <property type="nucleotide sequence ID" value="NZ_CP030941.1"/>
</dbReference>
<dbReference type="CDD" id="cd03457">
    <property type="entry name" value="intradiol_dioxygenase_like"/>
    <property type="match status" value="1"/>
</dbReference>
<proteinExistence type="predicted"/>
<dbReference type="SUPFAM" id="SSF49482">
    <property type="entry name" value="Aromatic compound dioxygenase"/>
    <property type="match status" value="1"/>
</dbReference>
<keyword evidence="2" id="KW-0560">Oxidoreductase</keyword>
<evidence type="ECO:0000313" key="2">
    <source>
        <dbReference type="EMBL" id="UUP16969.1"/>
    </source>
</evidence>
<dbReference type="InterPro" id="IPR000627">
    <property type="entry name" value="Intradiol_dOase_C"/>
</dbReference>
<sequence>MITRRSAFAFLAVTAGGGTFLTAGLLRKMRPAVAAEPLITGAGICSIMPETTEGPFYFDPAQERSDITEGRPGVPLRVRLQVVDAACTPAPGARVDIWHCDAEGRYSGYPRQPGGVDTTGETFLRGTQFADGNGIATFTTIYPGWYPGRTPHIHFKAFPDNSSVLTGQMFFPDAVSRDIYENIPPYNDRALDGITWNARDGIARRAGDAALAEMARAGQRLDAALVVAVAG</sequence>
<protein>
    <submittedName>
        <fullName evidence="2">Catechol 1,2-dioxygenase</fullName>
        <ecNumber evidence="2">1.13.11.1</ecNumber>
    </submittedName>
</protein>
<dbReference type="PANTHER" id="PTHR34315">
    <property type="match status" value="1"/>
</dbReference>
<dbReference type="InterPro" id="IPR015889">
    <property type="entry name" value="Intradiol_dOase_core"/>
</dbReference>
<dbReference type="PANTHER" id="PTHR34315:SF1">
    <property type="entry name" value="INTRADIOL RING-CLEAVAGE DIOXYGENASES DOMAIN-CONTAINING PROTEIN-RELATED"/>
    <property type="match status" value="1"/>
</dbReference>
<feature type="domain" description="Intradiol ring-cleavage dioxygenases" evidence="1">
    <location>
        <begin position="64"/>
        <end position="172"/>
    </location>
</feature>
<dbReference type="EC" id="1.13.11.1" evidence="2"/>
<organism evidence="2 3">
    <name type="scientific">Nitratireductor thuwali</name>
    <dbReference type="NCBI Taxonomy" id="2267699"/>
    <lineage>
        <taxon>Bacteria</taxon>
        <taxon>Pseudomonadati</taxon>
        <taxon>Pseudomonadota</taxon>
        <taxon>Alphaproteobacteria</taxon>
        <taxon>Hyphomicrobiales</taxon>
        <taxon>Phyllobacteriaceae</taxon>
        <taxon>Nitratireductor</taxon>
    </lineage>
</organism>
<accession>A0ABY5MG10</accession>
<name>A0ABY5MG10_9HYPH</name>
<evidence type="ECO:0000313" key="3">
    <source>
        <dbReference type="Proteomes" id="UP001342418"/>
    </source>
</evidence>
<dbReference type="EMBL" id="CP030941">
    <property type="protein sequence ID" value="UUP16969.1"/>
    <property type="molecule type" value="Genomic_DNA"/>
</dbReference>
<evidence type="ECO:0000259" key="1">
    <source>
        <dbReference type="Pfam" id="PF00775"/>
    </source>
</evidence>
<reference evidence="2 3" key="1">
    <citation type="submission" date="2018-07" db="EMBL/GenBank/DDBJ databases">
        <title>Genome sequence of Nitratireductor thuwali#1536.</title>
        <authorList>
            <person name="Michoud G."/>
            <person name="Merlino G."/>
            <person name="Sefrji F.O."/>
            <person name="Daffonchio D."/>
        </authorList>
    </citation>
    <scope>NUCLEOTIDE SEQUENCE [LARGE SCALE GENOMIC DNA]</scope>
    <source>
        <strain evidence="3">Nit1536</strain>
    </source>
</reference>
<keyword evidence="3" id="KW-1185">Reference proteome</keyword>
<dbReference type="GO" id="GO:0018576">
    <property type="term" value="F:catechol 1,2-dioxygenase activity"/>
    <property type="evidence" value="ECO:0007669"/>
    <property type="project" value="UniProtKB-EC"/>
</dbReference>
<dbReference type="Pfam" id="PF00775">
    <property type="entry name" value="Dioxygenase_C"/>
    <property type="match status" value="1"/>
</dbReference>
<gene>
    <name evidence="2" type="primary">catA</name>
    <name evidence="2" type="ORF">NTH_01419</name>
</gene>